<keyword evidence="2" id="KW-1185">Reference proteome</keyword>
<dbReference type="GO" id="GO:0016857">
    <property type="term" value="F:racemase and epimerase activity, acting on carbohydrates and derivatives"/>
    <property type="evidence" value="ECO:0007669"/>
    <property type="project" value="InterPro"/>
</dbReference>
<dbReference type="PANTHER" id="PTHR43239">
    <property type="entry name" value="UPF0734 PROTEIN DDB_G0273871/DDB_G0273177"/>
    <property type="match status" value="1"/>
</dbReference>
<organism evidence="1 2">
    <name type="scientific">Nitrospirillum amazonense</name>
    <dbReference type="NCBI Taxonomy" id="28077"/>
    <lineage>
        <taxon>Bacteria</taxon>
        <taxon>Pseudomonadati</taxon>
        <taxon>Pseudomonadota</taxon>
        <taxon>Alphaproteobacteria</taxon>
        <taxon>Rhodospirillales</taxon>
        <taxon>Azospirillaceae</taxon>
        <taxon>Nitrospirillum</taxon>
    </lineage>
</organism>
<dbReference type="EMBL" id="VITR01000008">
    <property type="protein sequence ID" value="TWB41051.1"/>
    <property type="molecule type" value="Genomic_DNA"/>
</dbReference>
<dbReference type="Proteomes" id="UP000315751">
    <property type="component" value="Unassembled WGS sequence"/>
</dbReference>
<dbReference type="SUPFAM" id="SSF54909">
    <property type="entry name" value="Dimeric alpha+beta barrel"/>
    <property type="match status" value="1"/>
</dbReference>
<gene>
    <name evidence="1" type="ORF">FBZ90_10875</name>
</gene>
<dbReference type="InterPro" id="IPR008000">
    <property type="entry name" value="Rham/fucose_mutarotase"/>
</dbReference>
<dbReference type="InterPro" id="IPR011008">
    <property type="entry name" value="Dimeric_a/b-barrel"/>
</dbReference>
<name>A0A560H4G5_9PROT</name>
<reference evidence="1 2" key="1">
    <citation type="submission" date="2019-06" db="EMBL/GenBank/DDBJ databases">
        <title>Genomic Encyclopedia of Type Strains, Phase IV (KMG-V): Genome sequencing to study the core and pangenomes of soil and plant-associated prokaryotes.</title>
        <authorList>
            <person name="Whitman W."/>
        </authorList>
    </citation>
    <scope>NUCLEOTIDE SEQUENCE [LARGE SCALE GENOMIC DNA]</scope>
    <source>
        <strain evidence="1 2">BR 11622</strain>
    </source>
</reference>
<dbReference type="Gene3D" id="3.30.70.100">
    <property type="match status" value="1"/>
</dbReference>
<evidence type="ECO:0000313" key="1">
    <source>
        <dbReference type="EMBL" id="TWB41051.1"/>
    </source>
</evidence>
<dbReference type="PANTHER" id="PTHR43239:SF1">
    <property type="entry name" value="UPF0734 PROTEIN DDB_G0273871_DDB_G0273177"/>
    <property type="match status" value="1"/>
</dbReference>
<dbReference type="InterPro" id="IPR052996">
    <property type="entry name" value="Carb_Metab_Mutarotase"/>
</dbReference>
<dbReference type="Pfam" id="PF05336">
    <property type="entry name" value="rhaM"/>
    <property type="match status" value="1"/>
</dbReference>
<dbReference type="RefSeq" id="WP_145733376.1">
    <property type="nucleotide sequence ID" value="NZ_VITR01000008.1"/>
</dbReference>
<comment type="caution">
    <text evidence="1">The sequence shown here is derived from an EMBL/GenBank/DDBJ whole genome shotgun (WGS) entry which is preliminary data.</text>
</comment>
<sequence>MPRHVLMLDLKSDPALIERYRQWHAPGKVPPAVVRSIRQAGILDMEIHLCGDRLAMIVEVSDDYDPEAKAAADAADPDVQAWETLMNTFQRPLPWARDGEKWVPAEKIFSLGDQTTGEDAEI</sequence>
<dbReference type="OrthoDB" id="7272712at2"/>
<proteinExistence type="predicted"/>
<protein>
    <submittedName>
        <fullName evidence="1">L-rhamnose mutarotase</fullName>
    </submittedName>
</protein>
<accession>A0A560H4G5</accession>
<evidence type="ECO:0000313" key="2">
    <source>
        <dbReference type="Proteomes" id="UP000315751"/>
    </source>
</evidence>
<dbReference type="AlphaFoldDB" id="A0A560H4G5"/>